<reference evidence="1 2" key="2">
    <citation type="submission" date="2019-08" db="EMBL/GenBank/DDBJ databases">
        <title>Amycolatopsis acidicola sp. nov., isolated from peat swamp forest soil.</title>
        <authorList>
            <person name="Srisuk N."/>
        </authorList>
    </citation>
    <scope>NUCLEOTIDE SEQUENCE [LARGE SCALE GENOMIC DNA]</scope>
    <source>
        <strain evidence="1 2">TBRC 6029</strain>
    </source>
</reference>
<protein>
    <submittedName>
        <fullName evidence="1">DUF4393 domain-containing protein</fullName>
    </submittedName>
</protein>
<proteinExistence type="predicted"/>
<reference evidence="1 2" key="1">
    <citation type="submission" date="2019-07" db="EMBL/GenBank/DDBJ databases">
        <authorList>
            <person name="Duangmal K."/>
            <person name="Teo W.F.A."/>
        </authorList>
    </citation>
    <scope>NUCLEOTIDE SEQUENCE [LARGE SCALE GENOMIC DNA]</scope>
    <source>
        <strain evidence="1 2">TBRC 6029</strain>
    </source>
</reference>
<dbReference type="Gene3D" id="3.30.110.190">
    <property type="match status" value="1"/>
</dbReference>
<organism evidence="1 2">
    <name type="scientific">Amycolatopsis rhizosphaerae</name>
    <dbReference type="NCBI Taxonomy" id="2053003"/>
    <lineage>
        <taxon>Bacteria</taxon>
        <taxon>Bacillati</taxon>
        <taxon>Actinomycetota</taxon>
        <taxon>Actinomycetes</taxon>
        <taxon>Pseudonocardiales</taxon>
        <taxon>Pseudonocardiaceae</taxon>
        <taxon>Amycolatopsis</taxon>
    </lineage>
</organism>
<name>A0A558AW31_9PSEU</name>
<keyword evidence="2" id="KW-1185">Reference proteome</keyword>
<dbReference type="AlphaFoldDB" id="A0A558AW31"/>
<dbReference type="Proteomes" id="UP000320011">
    <property type="component" value="Unassembled WGS sequence"/>
</dbReference>
<evidence type="ECO:0000313" key="1">
    <source>
        <dbReference type="EMBL" id="TVT28472.1"/>
    </source>
</evidence>
<evidence type="ECO:0000313" key="2">
    <source>
        <dbReference type="Proteomes" id="UP000320011"/>
    </source>
</evidence>
<sequence>MLRRAGRFAGWAARTGLSLTRLLPGAGLAEAGLRGVERQLVSELRKRLDSMDDPYVVTPPARPSAEQRPGDGVLVVAGEPLRAAMKQLMDSSAGFDRAQSREYLYATVLRQLTPDEARILAVLARGSAFPAVDVLGRGGRVVLRNASTVGKAAGVTLPEEVPSYLTRLAGLGLVEVGPDETALSSQHEILATDEVVREAVRSVKRARLVRHSVRLSRFGARFWAACDPAPQSRVP</sequence>
<comment type="caution">
    <text evidence="1">The sequence shown here is derived from an EMBL/GenBank/DDBJ whole genome shotgun (WGS) entry which is preliminary data.</text>
</comment>
<dbReference type="InterPro" id="IPR025506">
    <property type="entry name" value="Abi_alpha"/>
</dbReference>
<accession>A0A558AW31</accession>
<gene>
    <name evidence="1" type="ORF">FNH05_30270</name>
</gene>
<dbReference type="Pfam" id="PF14337">
    <property type="entry name" value="Abi_alpha"/>
    <property type="match status" value="1"/>
</dbReference>
<dbReference type="OrthoDB" id="7061144at2"/>
<dbReference type="EMBL" id="VJWX01000450">
    <property type="protein sequence ID" value="TVT28472.1"/>
    <property type="molecule type" value="Genomic_DNA"/>
</dbReference>